<gene>
    <name evidence="1" type="ORF">LCGC14_0428460</name>
</gene>
<evidence type="ECO:0000313" key="1">
    <source>
        <dbReference type="EMBL" id="KKN70691.1"/>
    </source>
</evidence>
<dbReference type="AlphaFoldDB" id="A0A0F9VAU9"/>
<protein>
    <recommendedName>
        <fullName evidence="2">DUF1643 domain-containing protein</fullName>
    </recommendedName>
</protein>
<organism evidence="1">
    <name type="scientific">marine sediment metagenome</name>
    <dbReference type="NCBI Taxonomy" id="412755"/>
    <lineage>
        <taxon>unclassified sequences</taxon>
        <taxon>metagenomes</taxon>
        <taxon>ecological metagenomes</taxon>
    </lineage>
</organism>
<dbReference type="InterPro" id="IPR012441">
    <property type="entry name" value="DUF1643"/>
</dbReference>
<accession>A0A0F9VAU9</accession>
<evidence type="ECO:0008006" key="2">
    <source>
        <dbReference type="Google" id="ProtNLM"/>
    </source>
</evidence>
<proteinExistence type="predicted"/>
<name>A0A0F9VAU9_9ZZZZ</name>
<reference evidence="1" key="1">
    <citation type="journal article" date="2015" name="Nature">
        <title>Complex archaea that bridge the gap between prokaryotes and eukaryotes.</title>
        <authorList>
            <person name="Spang A."/>
            <person name="Saw J.H."/>
            <person name="Jorgensen S.L."/>
            <person name="Zaremba-Niedzwiedzka K."/>
            <person name="Martijn J."/>
            <person name="Lind A.E."/>
            <person name="van Eijk R."/>
            <person name="Schleper C."/>
            <person name="Guy L."/>
            <person name="Ettema T.J."/>
        </authorList>
    </citation>
    <scope>NUCLEOTIDE SEQUENCE</scope>
</reference>
<sequence length="167" mass="19063">MTNPTFFGASSDGSAEFSPDRIYRYALYRTWNTNKPKVLFVCLNPSTADESIDDPTVRRCKHFAFDWGYGGVIMANLFALRATKPKVMMAHIAPIGPDNNYWLEKLARETEITVAAWGNHGGYLNRDQVVVEFMPRMWHLGITKEGKPKHPLYLKANTHLQIMKEAK</sequence>
<dbReference type="Pfam" id="PF07799">
    <property type="entry name" value="DUF1643"/>
    <property type="match status" value="1"/>
</dbReference>
<comment type="caution">
    <text evidence="1">The sequence shown here is derived from an EMBL/GenBank/DDBJ whole genome shotgun (WGS) entry which is preliminary data.</text>
</comment>
<dbReference type="EMBL" id="LAZR01000399">
    <property type="protein sequence ID" value="KKN70691.1"/>
    <property type="molecule type" value="Genomic_DNA"/>
</dbReference>